<evidence type="ECO:0000256" key="1">
    <source>
        <dbReference type="SAM" id="MobiDB-lite"/>
    </source>
</evidence>
<dbReference type="PANTHER" id="PTHR36757">
    <property type="entry name" value="BNAANNG22500D PROTEIN"/>
    <property type="match status" value="1"/>
</dbReference>
<dbReference type="AlphaFoldDB" id="A0AAD2AHF5"/>
<feature type="region of interest" description="Disordered" evidence="1">
    <location>
        <begin position="54"/>
        <end position="81"/>
    </location>
</feature>
<dbReference type="EMBL" id="OU503056">
    <property type="protein sequence ID" value="CAI9785415.1"/>
    <property type="molecule type" value="Genomic_DNA"/>
</dbReference>
<organism evidence="2 3">
    <name type="scientific">Fraxinus pennsylvanica</name>
    <dbReference type="NCBI Taxonomy" id="56036"/>
    <lineage>
        <taxon>Eukaryota</taxon>
        <taxon>Viridiplantae</taxon>
        <taxon>Streptophyta</taxon>
        <taxon>Embryophyta</taxon>
        <taxon>Tracheophyta</taxon>
        <taxon>Spermatophyta</taxon>
        <taxon>Magnoliopsida</taxon>
        <taxon>eudicotyledons</taxon>
        <taxon>Gunneridae</taxon>
        <taxon>Pentapetalae</taxon>
        <taxon>asterids</taxon>
        <taxon>lamiids</taxon>
        <taxon>Lamiales</taxon>
        <taxon>Oleaceae</taxon>
        <taxon>Oleeae</taxon>
        <taxon>Fraxinus</taxon>
    </lineage>
</organism>
<proteinExistence type="predicted"/>
<reference evidence="2" key="1">
    <citation type="submission" date="2023-05" db="EMBL/GenBank/DDBJ databases">
        <authorList>
            <person name="Huff M."/>
        </authorList>
    </citation>
    <scope>NUCLEOTIDE SEQUENCE</scope>
</reference>
<dbReference type="Proteomes" id="UP000834106">
    <property type="component" value="Chromosome 21"/>
</dbReference>
<keyword evidence="3" id="KW-1185">Reference proteome</keyword>
<evidence type="ECO:0000313" key="3">
    <source>
        <dbReference type="Proteomes" id="UP000834106"/>
    </source>
</evidence>
<dbReference type="PANTHER" id="PTHR36757:SF1">
    <property type="entry name" value="GENOME ASSEMBLY, CHROMOSOME: A04"/>
    <property type="match status" value="1"/>
</dbReference>
<evidence type="ECO:0000313" key="2">
    <source>
        <dbReference type="EMBL" id="CAI9785415.1"/>
    </source>
</evidence>
<sequence length="309" mass="35445">MGYIGSFFWKGYFRNEEDARKNDIFDLINTSITLASIENPNEFRSRRMQIIESLFDSDSQAPAKPKKRSNHNARPTSKNQERIVIHGCKDQACQDEIAAEECFDEFANQLEKELDDDAQPAEESLEEFANQLEKELDDHAQPIGLCNVHLRDKKPDKKRKAEVLDVKEIVPPPRLCRDGKPKRGFGRLDVVSPRISFSYDLREADFVPVDSHNPQSDLDFIDFDFSIGDHFSLELSSADELFANGKILPVEVKKFEPSKEIYRSKPTEPSPSTRTRRFVQNTNEDTITKKKTLIEFLSNTCDAEEKPPT</sequence>
<accession>A0AAD2AHF5</accession>
<feature type="region of interest" description="Disordered" evidence="1">
    <location>
        <begin position="261"/>
        <end position="284"/>
    </location>
</feature>
<protein>
    <submittedName>
        <fullName evidence="2">Uncharacterized protein</fullName>
    </submittedName>
</protein>
<gene>
    <name evidence="2" type="ORF">FPE_LOCUS32845</name>
</gene>
<name>A0AAD2AHF5_9LAMI</name>
<feature type="compositionally biased region" description="Polar residues" evidence="1">
    <location>
        <begin position="270"/>
        <end position="284"/>
    </location>
</feature>